<proteinExistence type="predicted"/>
<dbReference type="EMBL" id="HG994367">
    <property type="protein sequence ID" value="CAF1708593.1"/>
    <property type="molecule type" value="Genomic_DNA"/>
</dbReference>
<name>A0A078JR41_BRANA</name>
<reference evidence="2 3" key="1">
    <citation type="journal article" date="2014" name="Science">
        <title>Plant genetics. Early allopolyploid evolution in the post-Neolithic Brassica napus oilseed genome.</title>
        <authorList>
            <person name="Chalhoub B."/>
            <person name="Denoeud F."/>
            <person name="Liu S."/>
            <person name="Parkin I.A."/>
            <person name="Tang H."/>
            <person name="Wang X."/>
            <person name="Chiquet J."/>
            <person name="Belcram H."/>
            <person name="Tong C."/>
            <person name="Samans B."/>
            <person name="Correa M."/>
            <person name="Da Silva C."/>
            <person name="Just J."/>
            <person name="Falentin C."/>
            <person name="Koh C.S."/>
            <person name="Le Clainche I."/>
            <person name="Bernard M."/>
            <person name="Bento P."/>
            <person name="Noel B."/>
            <person name="Labadie K."/>
            <person name="Alberti A."/>
            <person name="Charles M."/>
            <person name="Arnaud D."/>
            <person name="Guo H."/>
            <person name="Daviaud C."/>
            <person name="Alamery S."/>
            <person name="Jabbari K."/>
            <person name="Zhao M."/>
            <person name="Edger P.P."/>
            <person name="Chelaifa H."/>
            <person name="Tack D."/>
            <person name="Lassalle G."/>
            <person name="Mestiri I."/>
            <person name="Schnel N."/>
            <person name="Le Paslier M.C."/>
            <person name="Fan G."/>
            <person name="Renault V."/>
            <person name="Bayer P.E."/>
            <person name="Golicz A.A."/>
            <person name="Manoli S."/>
            <person name="Lee T.H."/>
            <person name="Thi V.H."/>
            <person name="Chalabi S."/>
            <person name="Hu Q."/>
            <person name="Fan C."/>
            <person name="Tollenaere R."/>
            <person name="Lu Y."/>
            <person name="Battail C."/>
            <person name="Shen J."/>
            <person name="Sidebottom C.H."/>
            <person name="Wang X."/>
            <person name="Canaguier A."/>
            <person name="Chauveau A."/>
            <person name="Berard A."/>
            <person name="Deniot G."/>
            <person name="Guan M."/>
            <person name="Liu Z."/>
            <person name="Sun F."/>
            <person name="Lim Y.P."/>
            <person name="Lyons E."/>
            <person name="Town C.D."/>
            <person name="Bancroft I."/>
            <person name="Wang X."/>
            <person name="Meng J."/>
            <person name="Ma J."/>
            <person name="Pires J.C."/>
            <person name="King G.J."/>
            <person name="Brunel D."/>
            <person name="Delourme R."/>
            <person name="Renard M."/>
            <person name="Aury J.M."/>
            <person name="Adams K.L."/>
            <person name="Batley J."/>
            <person name="Snowdon R.J."/>
            <person name="Tost J."/>
            <person name="Edwards D."/>
            <person name="Zhou Y."/>
            <person name="Hua W."/>
            <person name="Sharpe A.G."/>
            <person name="Paterson A.H."/>
            <person name="Guan C."/>
            <person name="Wincker P."/>
        </authorList>
    </citation>
    <scope>NUCLEOTIDE SEQUENCE [LARGE SCALE GENOMIC DNA]</scope>
    <source>
        <strain evidence="3">cv. Darmor-bzh</strain>
    </source>
</reference>
<reference evidence="1" key="3">
    <citation type="submission" date="2021-01" db="EMBL/GenBank/DDBJ databases">
        <authorList>
            <consortium name="Genoscope - CEA"/>
            <person name="William W."/>
        </authorList>
    </citation>
    <scope>NUCLEOTIDE SEQUENCE</scope>
</reference>
<dbReference type="Gramene" id="CDY70058">
    <property type="protein sequence ID" value="CDY70058"/>
    <property type="gene ID" value="GSBRNA2T00096032001"/>
</dbReference>
<evidence type="ECO:0000313" key="3">
    <source>
        <dbReference type="Proteomes" id="UP000028999"/>
    </source>
</evidence>
<dbReference type="AlphaFoldDB" id="A0A078JR41"/>
<dbReference type="OMA" id="CWCIAGH"/>
<accession>A0A078JR41</accession>
<dbReference type="PaxDb" id="3708-A0A078JR41"/>
<protein>
    <submittedName>
        <fullName evidence="1">(rape) hypothetical protein</fullName>
    </submittedName>
    <submittedName>
        <fullName evidence="2">BnaCnng66540D protein</fullName>
    </submittedName>
</protein>
<evidence type="ECO:0000313" key="1">
    <source>
        <dbReference type="EMBL" id="CAF1708593.1"/>
    </source>
</evidence>
<gene>
    <name evidence="2" type="primary">BnaCnng66540D</name>
    <name evidence="1" type="ORF">DARMORV10_C03P69440.1</name>
    <name evidence="2" type="ORF">GSBRNA2T00096032001</name>
</gene>
<dbReference type="EMBL" id="LK041045">
    <property type="protein sequence ID" value="CDY70058.1"/>
    <property type="molecule type" value="Genomic_DNA"/>
</dbReference>
<dbReference type="Proteomes" id="UP001295469">
    <property type="component" value="Chromosome C03"/>
</dbReference>
<sequence>MISFSFVDVVYVCWCIAGHNRGSYRYRTMFHHHRQADCLESSAAALVIQALKEPKRDRKKVKNFTMMRLIFHLIISLRLLG</sequence>
<reference evidence="2" key="2">
    <citation type="submission" date="2014-06" db="EMBL/GenBank/DDBJ databases">
        <authorList>
            <person name="Genoscope - CEA"/>
        </authorList>
    </citation>
    <scope>NUCLEOTIDE SEQUENCE</scope>
</reference>
<keyword evidence="3" id="KW-1185">Reference proteome</keyword>
<evidence type="ECO:0000313" key="2">
    <source>
        <dbReference type="EMBL" id="CDY70058.1"/>
    </source>
</evidence>
<dbReference type="Proteomes" id="UP000028999">
    <property type="component" value="Unassembled WGS sequence"/>
</dbReference>
<organism evidence="2 3">
    <name type="scientific">Brassica napus</name>
    <name type="common">Rape</name>
    <dbReference type="NCBI Taxonomy" id="3708"/>
    <lineage>
        <taxon>Eukaryota</taxon>
        <taxon>Viridiplantae</taxon>
        <taxon>Streptophyta</taxon>
        <taxon>Embryophyta</taxon>
        <taxon>Tracheophyta</taxon>
        <taxon>Spermatophyta</taxon>
        <taxon>Magnoliopsida</taxon>
        <taxon>eudicotyledons</taxon>
        <taxon>Gunneridae</taxon>
        <taxon>Pentapetalae</taxon>
        <taxon>rosids</taxon>
        <taxon>malvids</taxon>
        <taxon>Brassicales</taxon>
        <taxon>Brassicaceae</taxon>
        <taxon>Brassiceae</taxon>
        <taxon>Brassica</taxon>
    </lineage>
</organism>